<dbReference type="GO" id="GO:0016878">
    <property type="term" value="F:acid-thiol ligase activity"/>
    <property type="evidence" value="ECO:0007669"/>
    <property type="project" value="UniProtKB-ARBA"/>
</dbReference>
<dbReference type="InterPro" id="IPR045851">
    <property type="entry name" value="AMP-bd_C_sf"/>
</dbReference>
<sequence>MPLNIENLAGLARDAAQAHGERIVLETAAGERLSFRALAERTAGIAAGLAESGIGAGDVIALALDGGSPLLLHILAAADLGAAALPINPTLTDVELGHILGLVDPDLLVVSADFARAHAGLLHDKPVRLLDHPVGIPANSLGARPMSELRVRFGLTSGSTGVPKAVAKTQRQWLLDGLAMAAALDLRPWDRVLSSQPLYYGDPFMLLLACLSAGATCVYLERFRSQDFFEQVRAHRITKFVTIGSMPAMLVNTPPSPADRAHGAEAAWSVGVPRGRHAELERRFGIAWRELYGLSETGLVLAQGIRSEREVGAGWLGEPPPGVRLRLVDPAGEVVTGDGEGLLEVRGPSVVREYHNRPEATAETIRDGWFNTGDVLERRGDRYRYLRRRKDIVRRSGENLSCQEIEAALRDSDQVIDAAVLPRPDEIRGEEVWAFVQPVHAPVDTAAAHALAERIAEQAALRLGPRKLPRFLTFVDAFERTPSERIIKRHLVEQAERWPTVDRGERRSHRG</sequence>
<evidence type="ECO:0000313" key="3">
    <source>
        <dbReference type="EMBL" id="RJO70827.1"/>
    </source>
</evidence>
<protein>
    <recommendedName>
        <fullName evidence="5">AMP-dependent synthetase</fullName>
    </recommendedName>
</protein>
<name>A0A3A4K826_9NOCA</name>
<evidence type="ECO:0000259" key="1">
    <source>
        <dbReference type="Pfam" id="PF00501"/>
    </source>
</evidence>
<dbReference type="InterPro" id="IPR042099">
    <property type="entry name" value="ANL_N_sf"/>
</dbReference>
<dbReference type="Pfam" id="PF00501">
    <property type="entry name" value="AMP-binding"/>
    <property type="match status" value="1"/>
</dbReference>
<gene>
    <name evidence="3" type="ORF">D5S18_26930</name>
</gene>
<dbReference type="AlphaFoldDB" id="A0A3A4K826"/>
<evidence type="ECO:0000313" key="4">
    <source>
        <dbReference type="Proteomes" id="UP000266677"/>
    </source>
</evidence>
<dbReference type="OrthoDB" id="2579187at2"/>
<dbReference type="Proteomes" id="UP000266677">
    <property type="component" value="Unassembled WGS sequence"/>
</dbReference>
<reference evidence="3 4" key="1">
    <citation type="submission" date="2018-09" db="EMBL/GenBank/DDBJ databases">
        <title>YIM PH21274 draft genome.</title>
        <authorList>
            <person name="Miao C."/>
        </authorList>
    </citation>
    <scope>NUCLEOTIDE SEQUENCE [LARGE SCALE GENOMIC DNA]</scope>
    <source>
        <strain evidence="3 4">YIM PH 21724</strain>
    </source>
</reference>
<dbReference type="Pfam" id="PF13193">
    <property type="entry name" value="AMP-binding_C"/>
    <property type="match status" value="1"/>
</dbReference>
<dbReference type="SUPFAM" id="SSF56801">
    <property type="entry name" value="Acetyl-CoA synthetase-like"/>
    <property type="match status" value="1"/>
</dbReference>
<dbReference type="InterPro" id="IPR000873">
    <property type="entry name" value="AMP-dep_synth/lig_dom"/>
</dbReference>
<dbReference type="Gene3D" id="3.30.300.30">
    <property type="match status" value="1"/>
</dbReference>
<dbReference type="InterPro" id="IPR050237">
    <property type="entry name" value="ATP-dep_AMP-bd_enzyme"/>
</dbReference>
<dbReference type="RefSeq" id="WP_120043884.1">
    <property type="nucleotide sequence ID" value="NZ_QZFU01000036.1"/>
</dbReference>
<evidence type="ECO:0008006" key="5">
    <source>
        <dbReference type="Google" id="ProtNLM"/>
    </source>
</evidence>
<organism evidence="3 4">
    <name type="scientific">Nocardia panacis</name>
    <dbReference type="NCBI Taxonomy" id="2340916"/>
    <lineage>
        <taxon>Bacteria</taxon>
        <taxon>Bacillati</taxon>
        <taxon>Actinomycetota</taxon>
        <taxon>Actinomycetes</taxon>
        <taxon>Mycobacteriales</taxon>
        <taxon>Nocardiaceae</taxon>
        <taxon>Nocardia</taxon>
    </lineage>
</organism>
<dbReference type="PANTHER" id="PTHR43767">
    <property type="entry name" value="LONG-CHAIN-FATTY-ACID--COA LIGASE"/>
    <property type="match status" value="1"/>
</dbReference>
<accession>A0A3A4K826</accession>
<dbReference type="EMBL" id="QZFU01000036">
    <property type="protein sequence ID" value="RJO70827.1"/>
    <property type="molecule type" value="Genomic_DNA"/>
</dbReference>
<feature type="domain" description="AMP-dependent synthetase/ligase" evidence="1">
    <location>
        <begin position="14"/>
        <end position="355"/>
    </location>
</feature>
<proteinExistence type="predicted"/>
<dbReference type="InterPro" id="IPR025110">
    <property type="entry name" value="AMP-bd_C"/>
</dbReference>
<feature type="domain" description="AMP-binding enzyme C-terminal" evidence="2">
    <location>
        <begin position="404"/>
        <end position="483"/>
    </location>
</feature>
<comment type="caution">
    <text evidence="3">The sequence shown here is derived from an EMBL/GenBank/DDBJ whole genome shotgun (WGS) entry which is preliminary data.</text>
</comment>
<dbReference type="Gene3D" id="3.40.50.12780">
    <property type="entry name" value="N-terminal domain of ligase-like"/>
    <property type="match status" value="1"/>
</dbReference>
<dbReference type="PANTHER" id="PTHR43767:SF1">
    <property type="entry name" value="NONRIBOSOMAL PEPTIDE SYNTHASE PES1 (EUROFUNG)-RELATED"/>
    <property type="match status" value="1"/>
</dbReference>
<keyword evidence="4" id="KW-1185">Reference proteome</keyword>
<evidence type="ECO:0000259" key="2">
    <source>
        <dbReference type="Pfam" id="PF13193"/>
    </source>
</evidence>